<name>A0A5J4VYW9_9EUKA</name>
<dbReference type="Proteomes" id="UP000324800">
    <property type="component" value="Unassembled WGS sequence"/>
</dbReference>
<proteinExistence type="predicted"/>
<gene>
    <name evidence="2" type="ORF">EZS28_016676</name>
</gene>
<feature type="non-terminal residue" evidence="2">
    <location>
        <position position="291"/>
    </location>
</feature>
<sequence>MVVATEHEAIPIQYIAVYGYENHLSDVCCTNNIILLANSRINCVGIELSKFDGVFADKRKYKRGLYIILSVVEYARCAWKYENDLKKPSKNSNSKNKKDDNIDTELAGIGQSLILIVCGHNGDTMVFDANELINACGGMEAVGKTPPIQQGGQQNLGSSIGSSGSGGGYTMRQTNINQSIGGHQMDNKSQFNSIMSFGSSISDRQQQITDRGSATINSGDQLLLQETMDSSKVQQRDSQSNTLVGTLQIQGQGNLSAQNTEGSGNMTLSERRKSKIASKAKEQAKQPDIIS</sequence>
<evidence type="ECO:0000256" key="1">
    <source>
        <dbReference type="SAM" id="MobiDB-lite"/>
    </source>
</evidence>
<protein>
    <submittedName>
        <fullName evidence="2">Uncharacterized protein</fullName>
    </submittedName>
</protein>
<organism evidence="2 3">
    <name type="scientific">Streblomastix strix</name>
    <dbReference type="NCBI Taxonomy" id="222440"/>
    <lineage>
        <taxon>Eukaryota</taxon>
        <taxon>Metamonada</taxon>
        <taxon>Preaxostyla</taxon>
        <taxon>Oxymonadida</taxon>
        <taxon>Streblomastigidae</taxon>
        <taxon>Streblomastix</taxon>
    </lineage>
</organism>
<feature type="region of interest" description="Disordered" evidence="1">
    <location>
        <begin position="249"/>
        <end position="291"/>
    </location>
</feature>
<accession>A0A5J4VYW9</accession>
<comment type="caution">
    <text evidence="2">The sequence shown here is derived from an EMBL/GenBank/DDBJ whole genome shotgun (WGS) entry which is preliminary data.</text>
</comment>
<dbReference type="EMBL" id="SNRW01004235">
    <property type="protein sequence ID" value="KAA6387795.1"/>
    <property type="molecule type" value="Genomic_DNA"/>
</dbReference>
<evidence type="ECO:0000313" key="3">
    <source>
        <dbReference type="Proteomes" id="UP000324800"/>
    </source>
</evidence>
<feature type="compositionally biased region" description="Polar residues" evidence="1">
    <location>
        <begin position="249"/>
        <end position="268"/>
    </location>
</feature>
<reference evidence="2 3" key="1">
    <citation type="submission" date="2019-03" db="EMBL/GenBank/DDBJ databases">
        <title>Single cell metagenomics reveals metabolic interactions within the superorganism composed of flagellate Streblomastix strix and complex community of Bacteroidetes bacteria on its surface.</title>
        <authorList>
            <person name="Treitli S.C."/>
            <person name="Kolisko M."/>
            <person name="Husnik F."/>
            <person name="Keeling P."/>
            <person name="Hampl V."/>
        </authorList>
    </citation>
    <scope>NUCLEOTIDE SEQUENCE [LARGE SCALE GENOMIC DNA]</scope>
    <source>
        <strain evidence="2">ST1C</strain>
    </source>
</reference>
<dbReference type="AlphaFoldDB" id="A0A5J4VYW9"/>
<evidence type="ECO:0000313" key="2">
    <source>
        <dbReference type="EMBL" id="KAA6387795.1"/>
    </source>
</evidence>